<dbReference type="SUPFAM" id="SSF57701">
    <property type="entry name" value="Zn2/Cys6 DNA-binding domain"/>
    <property type="match status" value="1"/>
</dbReference>
<organism evidence="2 3">
    <name type="scientific">Mycena rosella</name>
    <name type="common">Pink bonnet</name>
    <name type="synonym">Agaricus rosellus</name>
    <dbReference type="NCBI Taxonomy" id="1033263"/>
    <lineage>
        <taxon>Eukaryota</taxon>
        <taxon>Fungi</taxon>
        <taxon>Dikarya</taxon>
        <taxon>Basidiomycota</taxon>
        <taxon>Agaricomycotina</taxon>
        <taxon>Agaricomycetes</taxon>
        <taxon>Agaricomycetidae</taxon>
        <taxon>Agaricales</taxon>
        <taxon>Marasmiineae</taxon>
        <taxon>Mycenaceae</taxon>
        <taxon>Mycena</taxon>
    </lineage>
</organism>
<name>A0AAD7D9F7_MYCRO</name>
<dbReference type="GO" id="GO:0008270">
    <property type="term" value="F:zinc ion binding"/>
    <property type="evidence" value="ECO:0007669"/>
    <property type="project" value="InterPro"/>
</dbReference>
<dbReference type="Gene3D" id="4.10.240.10">
    <property type="entry name" value="Zn(2)-C6 fungal-type DNA-binding domain"/>
    <property type="match status" value="1"/>
</dbReference>
<gene>
    <name evidence="2" type="ORF">B0H17DRAFT_1072290</name>
</gene>
<evidence type="ECO:0000259" key="1">
    <source>
        <dbReference type="PROSITE" id="PS50048"/>
    </source>
</evidence>
<evidence type="ECO:0000313" key="2">
    <source>
        <dbReference type="EMBL" id="KAJ7686321.1"/>
    </source>
</evidence>
<dbReference type="Pfam" id="PF00172">
    <property type="entry name" value="Zn_clus"/>
    <property type="match status" value="1"/>
</dbReference>
<sequence length="62" mass="6837">MSSEDDQIAVPTKRRRVQRACDMCRLKKRACDGVRSSSKKCSNCVEGGAECAYGGAVAKRRR</sequence>
<proteinExistence type="predicted"/>
<dbReference type="SMART" id="SM00066">
    <property type="entry name" value="GAL4"/>
    <property type="match status" value="1"/>
</dbReference>
<keyword evidence="3" id="KW-1185">Reference proteome</keyword>
<dbReference type="PANTHER" id="PTHR47655:SF2">
    <property type="entry name" value="QUINIC ACID UTILIZATION ACTIVATOR"/>
    <property type="match status" value="1"/>
</dbReference>
<comment type="caution">
    <text evidence="2">The sequence shown here is derived from an EMBL/GenBank/DDBJ whole genome shotgun (WGS) entry which is preliminary data.</text>
</comment>
<dbReference type="InterPro" id="IPR036864">
    <property type="entry name" value="Zn2-C6_fun-type_DNA-bd_sf"/>
</dbReference>
<dbReference type="Proteomes" id="UP001221757">
    <property type="component" value="Unassembled WGS sequence"/>
</dbReference>
<dbReference type="InterPro" id="IPR052783">
    <property type="entry name" value="Metabolic/Drug-Res_Regulator"/>
</dbReference>
<dbReference type="EMBL" id="JARKIE010000097">
    <property type="protein sequence ID" value="KAJ7686321.1"/>
    <property type="molecule type" value="Genomic_DNA"/>
</dbReference>
<dbReference type="InterPro" id="IPR001138">
    <property type="entry name" value="Zn2Cys6_DnaBD"/>
</dbReference>
<protein>
    <recommendedName>
        <fullName evidence="1">Zn(2)-C6 fungal-type domain-containing protein</fullName>
    </recommendedName>
</protein>
<dbReference type="PANTHER" id="PTHR47655">
    <property type="entry name" value="QUINIC ACID UTILIZATION ACTIVATOR"/>
    <property type="match status" value="1"/>
</dbReference>
<dbReference type="GO" id="GO:0000981">
    <property type="term" value="F:DNA-binding transcription factor activity, RNA polymerase II-specific"/>
    <property type="evidence" value="ECO:0007669"/>
    <property type="project" value="InterPro"/>
</dbReference>
<feature type="domain" description="Zn(2)-C6 fungal-type" evidence="1">
    <location>
        <begin position="20"/>
        <end position="53"/>
    </location>
</feature>
<dbReference type="AlphaFoldDB" id="A0AAD7D9F7"/>
<dbReference type="PROSITE" id="PS50048">
    <property type="entry name" value="ZN2_CY6_FUNGAL_2"/>
    <property type="match status" value="1"/>
</dbReference>
<dbReference type="GO" id="GO:0045944">
    <property type="term" value="P:positive regulation of transcription by RNA polymerase II"/>
    <property type="evidence" value="ECO:0007669"/>
    <property type="project" value="TreeGrafter"/>
</dbReference>
<evidence type="ECO:0000313" key="3">
    <source>
        <dbReference type="Proteomes" id="UP001221757"/>
    </source>
</evidence>
<dbReference type="PROSITE" id="PS00463">
    <property type="entry name" value="ZN2_CY6_FUNGAL_1"/>
    <property type="match status" value="1"/>
</dbReference>
<reference evidence="2" key="1">
    <citation type="submission" date="2023-03" db="EMBL/GenBank/DDBJ databases">
        <title>Massive genome expansion in bonnet fungi (Mycena s.s.) driven by repeated elements and novel gene families across ecological guilds.</title>
        <authorList>
            <consortium name="Lawrence Berkeley National Laboratory"/>
            <person name="Harder C.B."/>
            <person name="Miyauchi S."/>
            <person name="Viragh M."/>
            <person name="Kuo A."/>
            <person name="Thoen E."/>
            <person name="Andreopoulos B."/>
            <person name="Lu D."/>
            <person name="Skrede I."/>
            <person name="Drula E."/>
            <person name="Henrissat B."/>
            <person name="Morin E."/>
            <person name="Kohler A."/>
            <person name="Barry K."/>
            <person name="LaButti K."/>
            <person name="Morin E."/>
            <person name="Salamov A."/>
            <person name="Lipzen A."/>
            <person name="Mereny Z."/>
            <person name="Hegedus B."/>
            <person name="Baldrian P."/>
            <person name="Stursova M."/>
            <person name="Weitz H."/>
            <person name="Taylor A."/>
            <person name="Grigoriev I.V."/>
            <person name="Nagy L.G."/>
            <person name="Martin F."/>
            <person name="Kauserud H."/>
        </authorList>
    </citation>
    <scope>NUCLEOTIDE SEQUENCE</scope>
    <source>
        <strain evidence="2">CBHHK067</strain>
    </source>
</reference>
<accession>A0AAD7D9F7</accession>